<dbReference type="Gene3D" id="1.10.630.10">
    <property type="entry name" value="Cytochrome P450"/>
    <property type="match status" value="1"/>
</dbReference>
<evidence type="ECO:0000256" key="7">
    <source>
        <dbReference type="ARBA" id="ARBA00023033"/>
    </source>
</evidence>
<evidence type="ECO:0000313" key="11">
    <source>
        <dbReference type="EMBL" id="KAJ9639698.1"/>
    </source>
</evidence>
<dbReference type="GO" id="GO:0005506">
    <property type="term" value="F:iron ion binding"/>
    <property type="evidence" value="ECO:0007669"/>
    <property type="project" value="InterPro"/>
</dbReference>
<sequence length="532" mass="60528">MITVKEPGAAIQLIQRTAVNEFPTILKICALLILLILPSIAIYNVTLHPLAKVPGPKLYAMSDLPHLHKLVTGRWPFELKKLHDKYGPVVRFGPNDVSFTSPQAWKDIYGYRTATKKIFMKDLRLYRGTLTSSPNILIANDADHSRMRRLLSHAFSEKALRSQEDLMEVYIGKLISALRNRAENGVGGGIVDMAKWYNFLTFDVLGDLAFGEPFGCLDSGGYHPWVELIFLGFKLASYMQAIKRHPWLMPIVKLVLPRDLIRKQSDHQKMSFEKAKQRAELGPKDRPDFMSHVLRANDEQAMTLNEMGENANILIVAGSETTATLLSGTTFWLLKNPGSYKKLKDEVRSAFQDEKEINLQEVSRLPYLLACLKEGLRMFPPVPSGLPRLVPEGGAFVDGIWLPEKVCRWQSLVVLLNLMMLTHKKKSVSVPHWATYHSASNFTLPDSYIPERWLDDPRFAHDNTDALQPFSYGPRNCLGMNLAYAEMRLALARVIYNFDFELQPESRSWDKADIFVFWQKGPLNVKITSRKL</sequence>
<evidence type="ECO:0000256" key="5">
    <source>
        <dbReference type="ARBA" id="ARBA00023002"/>
    </source>
</evidence>
<protein>
    <recommendedName>
        <fullName evidence="13">Cytochrome P450</fullName>
    </recommendedName>
</protein>
<dbReference type="PANTHER" id="PTHR24305">
    <property type="entry name" value="CYTOCHROME P450"/>
    <property type="match status" value="1"/>
</dbReference>
<dbReference type="CDD" id="cd11058">
    <property type="entry name" value="CYP60B-like"/>
    <property type="match status" value="1"/>
</dbReference>
<keyword evidence="3 8" id="KW-0349">Heme</keyword>
<reference evidence="11" key="1">
    <citation type="submission" date="2022-10" db="EMBL/GenBank/DDBJ databases">
        <title>Culturing micro-colonial fungi from biological soil crusts in the Mojave desert and describing Neophaeococcomyces mojavensis, and introducing the new genera and species Taxawa tesnikishii.</title>
        <authorList>
            <person name="Kurbessoian T."/>
            <person name="Stajich J.E."/>
        </authorList>
    </citation>
    <scope>NUCLEOTIDE SEQUENCE</scope>
    <source>
        <strain evidence="11">TK_35</strain>
    </source>
</reference>
<accession>A0AA39D047</accession>
<dbReference type="SUPFAM" id="SSF48264">
    <property type="entry name" value="Cytochrome P450"/>
    <property type="match status" value="1"/>
</dbReference>
<dbReference type="Pfam" id="PF00067">
    <property type="entry name" value="p450"/>
    <property type="match status" value="2"/>
</dbReference>
<dbReference type="InterPro" id="IPR001128">
    <property type="entry name" value="Cyt_P450"/>
</dbReference>
<keyword evidence="4 8" id="KW-0479">Metal-binding</keyword>
<comment type="caution">
    <text evidence="11">The sequence shown here is derived from an EMBL/GenBank/DDBJ whole genome shotgun (WGS) entry which is preliminary data.</text>
</comment>
<keyword evidence="7 9" id="KW-0503">Monooxygenase</keyword>
<dbReference type="PROSITE" id="PS00086">
    <property type="entry name" value="CYTOCHROME_P450"/>
    <property type="match status" value="1"/>
</dbReference>
<evidence type="ECO:0000256" key="8">
    <source>
        <dbReference type="PIRSR" id="PIRSR602401-1"/>
    </source>
</evidence>
<dbReference type="EMBL" id="JAPDRN010000017">
    <property type="protein sequence ID" value="KAJ9639698.1"/>
    <property type="molecule type" value="Genomic_DNA"/>
</dbReference>
<dbReference type="PANTHER" id="PTHR24305:SF29">
    <property type="entry name" value="BENZOATE-PARA-HYDROXYLASE"/>
    <property type="match status" value="1"/>
</dbReference>
<name>A0AA39D047_9EURO</name>
<feature type="transmembrane region" description="Helical" evidence="10">
    <location>
        <begin position="24"/>
        <end position="43"/>
    </location>
</feature>
<dbReference type="InterPro" id="IPR017972">
    <property type="entry name" value="Cyt_P450_CS"/>
</dbReference>
<evidence type="ECO:0008006" key="13">
    <source>
        <dbReference type="Google" id="ProtNLM"/>
    </source>
</evidence>
<evidence type="ECO:0000256" key="10">
    <source>
        <dbReference type="SAM" id="Phobius"/>
    </source>
</evidence>
<comment type="cofactor">
    <cofactor evidence="1 8">
        <name>heme</name>
        <dbReference type="ChEBI" id="CHEBI:30413"/>
    </cofactor>
</comment>
<keyword evidence="5 9" id="KW-0560">Oxidoreductase</keyword>
<dbReference type="InterPro" id="IPR002401">
    <property type="entry name" value="Cyt_P450_E_grp-I"/>
</dbReference>
<dbReference type="GO" id="GO:0004497">
    <property type="term" value="F:monooxygenase activity"/>
    <property type="evidence" value="ECO:0007669"/>
    <property type="project" value="UniProtKB-KW"/>
</dbReference>
<dbReference type="GO" id="GO:0020037">
    <property type="term" value="F:heme binding"/>
    <property type="evidence" value="ECO:0007669"/>
    <property type="project" value="InterPro"/>
</dbReference>
<dbReference type="PRINTS" id="PR00385">
    <property type="entry name" value="P450"/>
</dbReference>
<evidence type="ECO:0000256" key="6">
    <source>
        <dbReference type="ARBA" id="ARBA00023004"/>
    </source>
</evidence>
<dbReference type="PRINTS" id="PR00463">
    <property type="entry name" value="EP450I"/>
</dbReference>
<evidence type="ECO:0000256" key="3">
    <source>
        <dbReference type="ARBA" id="ARBA00022617"/>
    </source>
</evidence>
<keyword evidence="10" id="KW-1133">Transmembrane helix</keyword>
<proteinExistence type="inferred from homology"/>
<keyword evidence="10" id="KW-0812">Transmembrane</keyword>
<comment type="similarity">
    <text evidence="2 9">Belongs to the cytochrome P450 family.</text>
</comment>
<keyword evidence="12" id="KW-1185">Reference proteome</keyword>
<evidence type="ECO:0000313" key="12">
    <source>
        <dbReference type="Proteomes" id="UP001172681"/>
    </source>
</evidence>
<evidence type="ECO:0000256" key="9">
    <source>
        <dbReference type="RuleBase" id="RU000461"/>
    </source>
</evidence>
<dbReference type="GO" id="GO:0009403">
    <property type="term" value="P:toxin biosynthetic process"/>
    <property type="evidence" value="ECO:0007669"/>
    <property type="project" value="UniProtKB-ARBA"/>
</dbReference>
<evidence type="ECO:0000256" key="2">
    <source>
        <dbReference type="ARBA" id="ARBA00010617"/>
    </source>
</evidence>
<dbReference type="InterPro" id="IPR050121">
    <property type="entry name" value="Cytochrome_P450_monoxygenase"/>
</dbReference>
<dbReference type="FunFam" id="1.10.630.10:FF:000047">
    <property type="entry name" value="Cytochrome P450 monooxygenase"/>
    <property type="match status" value="1"/>
</dbReference>
<keyword evidence="6 8" id="KW-0408">Iron</keyword>
<evidence type="ECO:0000256" key="1">
    <source>
        <dbReference type="ARBA" id="ARBA00001971"/>
    </source>
</evidence>
<dbReference type="Proteomes" id="UP001172681">
    <property type="component" value="Unassembled WGS sequence"/>
</dbReference>
<feature type="binding site" description="axial binding residue" evidence="8">
    <location>
        <position position="477"/>
    </location>
    <ligand>
        <name>heme</name>
        <dbReference type="ChEBI" id="CHEBI:30413"/>
    </ligand>
    <ligandPart>
        <name>Fe</name>
        <dbReference type="ChEBI" id="CHEBI:18248"/>
    </ligandPart>
</feature>
<dbReference type="GO" id="GO:0016705">
    <property type="term" value="F:oxidoreductase activity, acting on paired donors, with incorporation or reduction of molecular oxygen"/>
    <property type="evidence" value="ECO:0007669"/>
    <property type="project" value="InterPro"/>
</dbReference>
<dbReference type="InterPro" id="IPR036396">
    <property type="entry name" value="Cyt_P450_sf"/>
</dbReference>
<organism evidence="11 12">
    <name type="scientific">Knufia peltigerae</name>
    <dbReference type="NCBI Taxonomy" id="1002370"/>
    <lineage>
        <taxon>Eukaryota</taxon>
        <taxon>Fungi</taxon>
        <taxon>Dikarya</taxon>
        <taxon>Ascomycota</taxon>
        <taxon>Pezizomycotina</taxon>
        <taxon>Eurotiomycetes</taxon>
        <taxon>Chaetothyriomycetidae</taxon>
        <taxon>Chaetothyriales</taxon>
        <taxon>Trichomeriaceae</taxon>
        <taxon>Knufia</taxon>
    </lineage>
</organism>
<dbReference type="AlphaFoldDB" id="A0AA39D047"/>
<gene>
    <name evidence="11" type="ORF">H2204_003769</name>
</gene>
<evidence type="ECO:0000256" key="4">
    <source>
        <dbReference type="ARBA" id="ARBA00022723"/>
    </source>
</evidence>
<keyword evidence="10" id="KW-0472">Membrane</keyword>